<proteinExistence type="predicted"/>
<reference evidence="3 4" key="1">
    <citation type="journal article" date="2019" name="Sci. Rep.">
        <title>A high-quality genome of Eragrostis curvula grass provides insights into Poaceae evolution and supports new strategies to enhance forage quality.</title>
        <authorList>
            <person name="Carballo J."/>
            <person name="Santos B.A.C.M."/>
            <person name="Zappacosta D."/>
            <person name="Garbus I."/>
            <person name="Selva J.P."/>
            <person name="Gallo C.A."/>
            <person name="Diaz A."/>
            <person name="Albertini E."/>
            <person name="Caccamo M."/>
            <person name="Echenique V."/>
        </authorList>
    </citation>
    <scope>NUCLEOTIDE SEQUENCE [LARGE SCALE GENOMIC DNA]</scope>
    <source>
        <strain evidence="4">cv. Victoria</strain>
        <tissue evidence="3">Leaf</tissue>
    </source>
</reference>
<protein>
    <submittedName>
        <fullName evidence="3">Uncharacterized protein</fullName>
    </submittedName>
</protein>
<gene>
    <name evidence="3" type="ORF">EJB05_54301</name>
</gene>
<dbReference type="AlphaFoldDB" id="A0A5J9SMU6"/>
<dbReference type="Gramene" id="TVU00280">
    <property type="protein sequence ID" value="TVU00280"/>
    <property type="gene ID" value="EJB05_54301"/>
</dbReference>
<organism evidence="3 4">
    <name type="scientific">Eragrostis curvula</name>
    <name type="common">weeping love grass</name>
    <dbReference type="NCBI Taxonomy" id="38414"/>
    <lineage>
        <taxon>Eukaryota</taxon>
        <taxon>Viridiplantae</taxon>
        <taxon>Streptophyta</taxon>
        <taxon>Embryophyta</taxon>
        <taxon>Tracheophyta</taxon>
        <taxon>Spermatophyta</taxon>
        <taxon>Magnoliopsida</taxon>
        <taxon>Liliopsida</taxon>
        <taxon>Poales</taxon>
        <taxon>Poaceae</taxon>
        <taxon>PACMAD clade</taxon>
        <taxon>Chloridoideae</taxon>
        <taxon>Eragrostideae</taxon>
        <taxon>Eragrostidinae</taxon>
        <taxon>Eragrostis</taxon>
    </lineage>
</organism>
<evidence type="ECO:0000256" key="1">
    <source>
        <dbReference type="SAM" id="MobiDB-lite"/>
    </source>
</evidence>
<feature type="transmembrane region" description="Helical" evidence="2">
    <location>
        <begin position="28"/>
        <end position="52"/>
    </location>
</feature>
<sequence>MALVFAQVRAGGGGGGGAVAGDGAVQGAVWILSNVALGAAAAVVGMMAVVLYTTRSSPAAAHAPTCSSTVPGSRGGYPPRPRTSAGNPLSAVRVVAAAPPPRPLRIFPAVMHALPRIRRTVRPYLPAPAAIGTRPLTVPPAPGGAACAAARLVARGVAA</sequence>
<evidence type="ECO:0000313" key="4">
    <source>
        <dbReference type="Proteomes" id="UP000324897"/>
    </source>
</evidence>
<name>A0A5J9SMU6_9POAL</name>
<keyword evidence="2" id="KW-0472">Membrane</keyword>
<accession>A0A5J9SMU6</accession>
<dbReference type="Proteomes" id="UP000324897">
    <property type="component" value="Unassembled WGS sequence"/>
</dbReference>
<comment type="caution">
    <text evidence="3">The sequence shown here is derived from an EMBL/GenBank/DDBJ whole genome shotgun (WGS) entry which is preliminary data.</text>
</comment>
<keyword evidence="2" id="KW-0812">Transmembrane</keyword>
<keyword evidence="2" id="KW-1133">Transmembrane helix</keyword>
<keyword evidence="4" id="KW-1185">Reference proteome</keyword>
<evidence type="ECO:0000313" key="3">
    <source>
        <dbReference type="EMBL" id="TVU00280.1"/>
    </source>
</evidence>
<evidence type="ECO:0000256" key="2">
    <source>
        <dbReference type="SAM" id="Phobius"/>
    </source>
</evidence>
<feature type="non-terminal residue" evidence="3">
    <location>
        <position position="1"/>
    </location>
</feature>
<dbReference type="EMBL" id="RWGY01000613">
    <property type="protein sequence ID" value="TVU00280.1"/>
    <property type="molecule type" value="Genomic_DNA"/>
</dbReference>
<feature type="region of interest" description="Disordered" evidence="1">
    <location>
        <begin position="60"/>
        <end position="85"/>
    </location>
</feature>